<dbReference type="EMBL" id="JARBDR010000903">
    <property type="protein sequence ID" value="KAJ8304881.1"/>
    <property type="molecule type" value="Genomic_DNA"/>
</dbReference>
<keyword evidence="2" id="KW-1185">Reference proteome</keyword>
<evidence type="ECO:0000313" key="2">
    <source>
        <dbReference type="Proteomes" id="UP001217089"/>
    </source>
</evidence>
<gene>
    <name evidence="1" type="ORF">KUTeg_018464</name>
</gene>
<accession>A0ABQ9EI03</accession>
<name>A0ABQ9EI03_TEGGR</name>
<organism evidence="1 2">
    <name type="scientific">Tegillarca granosa</name>
    <name type="common">Malaysian cockle</name>
    <name type="synonym">Anadara granosa</name>
    <dbReference type="NCBI Taxonomy" id="220873"/>
    <lineage>
        <taxon>Eukaryota</taxon>
        <taxon>Metazoa</taxon>
        <taxon>Spiralia</taxon>
        <taxon>Lophotrochozoa</taxon>
        <taxon>Mollusca</taxon>
        <taxon>Bivalvia</taxon>
        <taxon>Autobranchia</taxon>
        <taxon>Pteriomorphia</taxon>
        <taxon>Arcoida</taxon>
        <taxon>Arcoidea</taxon>
        <taxon>Arcidae</taxon>
        <taxon>Tegillarca</taxon>
    </lineage>
</organism>
<dbReference type="Proteomes" id="UP001217089">
    <property type="component" value="Unassembled WGS sequence"/>
</dbReference>
<proteinExistence type="predicted"/>
<reference evidence="1 2" key="1">
    <citation type="submission" date="2022-12" db="EMBL/GenBank/DDBJ databases">
        <title>Chromosome-level genome of Tegillarca granosa.</title>
        <authorList>
            <person name="Kim J."/>
        </authorList>
    </citation>
    <scope>NUCLEOTIDE SEQUENCE [LARGE SCALE GENOMIC DNA]</scope>
    <source>
        <strain evidence="1">Teg-2019</strain>
        <tissue evidence="1">Adductor muscle</tissue>
    </source>
</reference>
<evidence type="ECO:0000313" key="1">
    <source>
        <dbReference type="EMBL" id="KAJ8304881.1"/>
    </source>
</evidence>
<comment type="caution">
    <text evidence="1">The sequence shown here is derived from an EMBL/GenBank/DDBJ whole genome shotgun (WGS) entry which is preliminary data.</text>
</comment>
<sequence>MIACSTGDPVFDTTPITISADRLSQTSLPCVVTDLGNYKKQIRFKTLIIYSLKHSVCHPPLDQLTQQTTISVGWKNLLPAIQTMKWKPCFNNLGQTLMTTNTF</sequence>
<protein>
    <submittedName>
        <fullName evidence="1">Uncharacterized protein</fullName>
    </submittedName>
</protein>